<dbReference type="OrthoDB" id="32458at2"/>
<evidence type="ECO:0000313" key="1">
    <source>
        <dbReference type="EMBL" id="QDZ12427.1"/>
    </source>
</evidence>
<sequence>MATKKAATKTVFSDAELEAMQDAKVERRKGKKADGLSDLLAKIAELDDSDRAIAETIHALVTENAPDLAPKTWYGMPAWANKDGKVVCFLTPAGKFDSRYASFGFNDVARLDDGTVWPTSFAVSKLTKADEENFAKLIRKAVS</sequence>
<name>A0A5B8LVP3_9HYPH</name>
<dbReference type="KEGG" id="dea:FPZ08_17710"/>
<dbReference type="Proteomes" id="UP000315364">
    <property type="component" value="Chromosome"/>
</dbReference>
<protein>
    <submittedName>
        <fullName evidence="1">Uncharacterized protein</fullName>
    </submittedName>
</protein>
<dbReference type="AlphaFoldDB" id="A0A5B8LVP3"/>
<gene>
    <name evidence="1" type="ORF">FPZ08_17710</name>
</gene>
<dbReference type="SUPFAM" id="SSF159888">
    <property type="entry name" value="YdhG-like"/>
    <property type="match status" value="1"/>
</dbReference>
<organism evidence="1 2">
    <name type="scientific">Devosia ginsengisoli</name>
    <dbReference type="NCBI Taxonomy" id="400770"/>
    <lineage>
        <taxon>Bacteria</taxon>
        <taxon>Pseudomonadati</taxon>
        <taxon>Pseudomonadota</taxon>
        <taxon>Alphaproteobacteria</taxon>
        <taxon>Hyphomicrobiales</taxon>
        <taxon>Devosiaceae</taxon>
        <taxon>Devosia</taxon>
    </lineage>
</organism>
<accession>A0A5B8LVP3</accession>
<dbReference type="RefSeq" id="WP_146291444.1">
    <property type="nucleotide sequence ID" value="NZ_CP042304.1"/>
</dbReference>
<reference evidence="1 2" key="1">
    <citation type="submission" date="2019-07" db="EMBL/GenBank/DDBJ databases">
        <title>Full genome sequence of Devosia sp. Gsoil 520.</title>
        <authorList>
            <person name="Im W.-T."/>
        </authorList>
    </citation>
    <scope>NUCLEOTIDE SEQUENCE [LARGE SCALE GENOMIC DNA]</scope>
    <source>
        <strain evidence="1 2">Gsoil 520</strain>
    </source>
</reference>
<keyword evidence="2" id="KW-1185">Reference proteome</keyword>
<dbReference type="EMBL" id="CP042304">
    <property type="protein sequence ID" value="QDZ12427.1"/>
    <property type="molecule type" value="Genomic_DNA"/>
</dbReference>
<proteinExistence type="predicted"/>
<evidence type="ECO:0000313" key="2">
    <source>
        <dbReference type="Proteomes" id="UP000315364"/>
    </source>
</evidence>